<evidence type="ECO:0000256" key="18">
    <source>
        <dbReference type="RuleBase" id="RU003938"/>
    </source>
</evidence>
<protein>
    <recommendedName>
        <fullName evidence="7 18">Phosphatidate cytidylyltransferase</fullName>
        <ecNumber evidence="6 18">2.7.7.41</ecNumber>
    </recommendedName>
</protein>
<accession>A0A838XTU0</accession>
<dbReference type="Pfam" id="PF01148">
    <property type="entry name" value="CTP_transf_1"/>
    <property type="match status" value="1"/>
</dbReference>
<feature type="transmembrane region" description="Helical" evidence="19">
    <location>
        <begin position="186"/>
        <end position="204"/>
    </location>
</feature>
<evidence type="ECO:0000256" key="12">
    <source>
        <dbReference type="ARBA" id="ARBA00022695"/>
    </source>
</evidence>
<dbReference type="GO" id="GO:0005886">
    <property type="term" value="C:plasma membrane"/>
    <property type="evidence" value="ECO:0007669"/>
    <property type="project" value="UniProtKB-SubCell"/>
</dbReference>
<evidence type="ECO:0000256" key="3">
    <source>
        <dbReference type="ARBA" id="ARBA00005119"/>
    </source>
</evidence>
<evidence type="ECO:0000313" key="20">
    <source>
        <dbReference type="EMBL" id="MBA4610300.1"/>
    </source>
</evidence>
<keyword evidence="14" id="KW-0443">Lipid metabolism</keyword>
<dbReference type="UniPathway" id="UPA00557">
    <property type="reaction ID" value="UER00614"/>
</dbReference>
<feature type="transmembrane region" description="Helical" evidence="19">
    <location>
        <begin position="118"/>
        <end position="138"/>
    </location>
</feature>
<feature type="transmembrane region" description="Helical" evidence="19">
    <location>
        <begin position="71"/>
        <end position="88"/>
    </location>
</feature>
<dbReference type="EMBL" id="JACEON010000001">
    <property type="protein sequence ID" value="MBA4610300.1"/>
    <property type="molecule type" value="Genomic_DNA"/>
</dbReference>
<name>A0A838XTU0_9HYPH</name>
<evidence type="ECO:0000256" key="7">
    <source>
        <dbReference type="ARBA" id="ARBA00019373"/>
    </source>
</evidence>
<comment type="subcellular location">
    <subcellularLocation>
        <location evidence="2">Cell membrane</location>
        <topology evidence="2">Multi-pass membrane protein</topology>
    </subcellularLocation>
</comment>
<dbReference type="GO" id="GO:0004605">
    <property type="term" value="F:phosphatidate cytidylyltransferase activity"/>
    <property type="evidence" value="ECO:0007669"/>
    <property type="project" value="UniProtKB-EC"/>
</dbReference>
<dbReference type="PROSITE" id="PS01315">
    <property type="entry name" value="CDS"/>
    <property type="match status" value="1"/>
</dbReference>
<feature type="transmembrane region" description="Helical" evidence="19">
    <location>
        <begin position="41"/>
        <end position="59"/>
    </location>
</feature>
<keyword evidence="12 18" id="KW-0548">Nucleotidyltransferase</keyword>
<dbReference type="AlphaFoldDB" id="A0A838XTU0"/>
<evidence type="ECO:0000313" key="21">
    <source>
        <dbReference type="Proteomes" id="UP000559404"/>
    </source>
</evidence>
<evidence type="ECO:0000256" key="19">
    <source>
        <dbReference type="SAM" id="Phobius"/>
    </source>
</evidence>
<reference evidence="20 21" key="1">
    <citation type="submission" date="2020-07" db="EMBL/GenBank/DDBJ databases">
        <authorList>
            <person name="Li M."/>
        </authorList>
    </citation>
    <scope>NUCLEOTIDE SEQUENCE [LARGE SCALE GENOMIC DNA]</scope>
    <source>
        <strain evidence="20 21">DSM 23284</strain>
    </source>
</reference>
<evidence type="ECO:0000256" key="4">
    <source>
        <dbReference type="ARBA" id="ARBA00005189"/>
    </source>
</evidence>
<evidence type="ECO:0000256" key="15">
    <source>
        <dbReference type="ARBA" id="ARBA00023136"/>
    </source>
</evidence>
<comment type="caution">
    <text evidence="20">The sequence shown here is derived from an EMBL/GenBank/DDBJ whole genome shotgun (WGS) entry which is preliminary data.</text>
</comment>
<dbReference type="Proteomes" id="UP000559404">
    <property type="component" value="Unassembled WGS sequence"/>
</dbReference>
<dbReference type="GO" id="GO:0016024">
    <property type="term" value="P:CDP-diacylglycerol biosynthetic process"/>
    <property type="evidence" value="ECO:0007669"/>
    <property type="project" value="UniProtKB-UniPathway"/>
</dbReference>
<keyword evidence="13 19" id="KW-1133">Transmembrane helix</keyword>
<keyword evidence="9" id="KW-0444">Lipid biosynthesis</keyword>
<evidence type="ECO:0000256" key="1">
    <source>
        <dbReference type="ARBA" id="ARBA00001698"/>
    </source>
</evidence>
<organism evidence="20 21">
    <name type="scientific">Stappia taiwanensis</name>
    <dbReference type="NCBI Taxonomy" id="992267"/>
    <lineage>
        <taxon>Bacteria</taxon>
        <taxon>Pseudomonadati</taxon>
        <taxon>Pseudomonadota</taxon>
        <taxon>Alphaproteobacteria</taxon>
        <taxon>Hyphomicrobiales</taxon>
        <taxon>Stappiaceae</taxon>
        <taxon>Stappia</taxon>
    </lineage>
</organism>
<keyword evidence="8" id="KW-1003">Cell membrane</keyword>
<evidence type="ECO:0000256" key="5">
    <source>
        <dbReference type="ARBA" id="ARBA00010185"/>
    </source>
</evidence>
<keyword evidence="11 18" id="KW-0812">Transmembrane</keyword>
<feature type="transmembrane region" description="Helical" evidence="19">
    <location>
        <begin position="144"/>
        <end position="165"/>
    </location>
</feature>
<keyword evidence="17" id="KW-1208">Phospholipid metabolism</keyword>
<reference evidence="20 21" key="2">
    <citation type="submission" date="2020-08" db="EMBL/GenBank/DDBJ databases">
        <title>Stappia taiwanensis sp. nov., isolated from a coastal thermal spring.</title>
        <authorList>
            <person name="Kampfer P."/>
        </authorList>
    </citation>
    <scope>NUCLEOTIDE SEQUENCE [LARGE SCALE GENOMIC DNA]</scope>
    <source>
        <strain evidence="20 21">DSM 23284</strain>
    </source>
</reference>
<evidence type="ECO:0000256" key="2">
    <source>
        <dbReference type="ARBA" id="ARBA00004651"/>
    </source>
</evidence>
<comment type="pathway">
    <text evidence="4">Lipid metabolism.</text>
</comment>
<comment type="catalytic activity">
    <reaction evidence="1 18">
        <text>a 1,2-diacyl-sn-glycero-3-phosphate + CTP + H(+) = a CDP-1,2-diacyl-sn-glycerol + diphosphate</text>
        <dbReference type="Rhea" id="RHEA:16229"/>
        <dbReference type="ChEBI" id="CHEBI:15378"/>
        <dbReference type="ChEBI" id="CHEBI:33019"/>
        <dbReference type="ChEBI" id="CHEBI:37563"/>
        <dbReference type="ChEBI" id="CHEBI:58332"/>
        <dbReference type="ChEBI" id="CHEBI:58608"/>
        <dbReference type="EC" id="2.7.7.41"/>
    </reaction>
</comment>
<comment type="similarity">
    <text evidence="5 18">Belongs to the CDS family.</text>
</comment>
<comment type="pathway">
    <text evidence="3 18">Phospholipid metabolism; CDP-diacylglycerol biosynthesis; CDP-diacylglycerol from sn-glycerol 3-phosphate: step 3/3.</text>
</comment>
<evidence type="ECO:0000256" key="17">
    <source>
        <dbReference type="ARBA" id="ARBA00023264"/>
    </source>
</evidence>
<feature type="transmembrane region" description="Helical" evidence="19">
    <location>
        <begin position="210"/>
        <end position="230"/>
    </location>
</feature>
<proteinExistence type="inferred from homology"/>
<evidence type="ECO:0000256" key="16">
    <source>
        <dbReference type="ARBA" id="ARBA00023209"/>
    </source>
</evidence>
<evidence type="ECO:0000256" key="10">
    <source>
        <dbReference type="ARBA" id="ARBA00022679"/>
    </source>
</evidence>
<evidence type="ECO:0000256" key="8">
    <source>
        <dbReference type="ARBA" id="ARBA00022475"/>
    </source>
</evidence>
<keyword evidence="10 18" id="KW-0808">Transferase</keyword>
<evidence type="ECO:0000256" key="9">
    <source>
        <dbReference type="ARBA" id="ARBA00022516"/>
    </source>
</evidence>
<keyword evidence="15 19" id="KW-0472">Membrane</keyword>
<keyword evidence="21" id="KW-1185">Reference proteome</keyword>
<gene>
    <name evidence="20" type="ORF">H1W37_01445</name>
</gene>
<dbReference type="EC" id="2.7.7.41" evidence="6 18"/>
<dbReference type="RefSeq" id="WP_181758480.1">
    <property type="nucleotide sequence ID" value="NZ_BMCR01000001.1"/>
</dbReference>
<evidence type="ECO:0000256" key="6">
    <source>
        <dbReference type="ARBA" id="ARBA00012487"/>
    </source>
</evidence>
<feature type="transmembrane region" description="Helical" evidence="19">
    <location>
        <begin position="18"/>
        <end position="35"/>
    </location>
</feature>
<evidence type="ECO:0000256" key="13">
    <source>
        <dbReference type="ARBA" id="ARBA00022989"/>
    </source>
</evidence>
<dbReference type="PANTHER" id="PTHR46382:SF1">
    <property type="entry name" value="PHOSPHATIDATE CYTIDYLYLTRANSFERASE"/>
    <property type="match status" value="1"/>
</dbReference>
<dbReference type="InterPro" id="IPR000374">
    <property type="entry name" value="PC_trans"/>
</dbReference>
<sequence>MTDPDPRPQPGGRKRSELTLRILSAAVLAPLALAGTYVGGWAFALGVGACALWLVWEWAAMVGALSQGRGMALATLAGVLPALVLAVATGQAALATPVLAITAGGVALAGVMTGRTLWTWLAAGMLYGGLLGVVLIDLRAGSHGLAMVLFLFAVVWATDIAAYFAGRSIGGPKLWPRVSPKKTWSGALGGLAAAIAVGVAASALDHVVSPLFWIPAAAILSVFSQAGDLFESSLKRHFGVKDSGHLIPGHGGIMDRLDGLAGAGILGYLVAVTASGSLVDPVYRLMAAQGY</sequence>
<keyword evidence="16" id="KW-0594">Phospholipid biosynthesis</keyword>
<evidence type="ECO:0000256" key="11">
    <source>
        <dbReference type="ARBA" id="ARBA00022692"/>
    </source>
</evidence>
<evidence type="ECO:0000256" key="14">
    <source>
        <dbReference type="ARBA" id="ARBA00023098"/>
    </source>
</evidence>
<dbReference type="PANTHER" id="PTHR46382">
    <property type="entry name" value="PHOSPHATIDATE CYTIDYLYLTRANSFERASE"/>
    <property type="match status" value="1"/>
</dbReference>